<feature type="transmembrane region" description="Helical" evidence="6">
    <location>
        <begin position="12"/>
        <end position="33"/>
    </location>
</feature>
<evidence type="ECO:0000256" key="3">
    <source>
        <dbReference type="ARBA" id="ARBA00022692"/>
    </source>
</evidence>
<dbReference type="InterPro" id="IPR036259">
    <property type="entry name" value="MFS_trans_sf"/>
</dbReference>
<evidence type="ECO:0000313" key="9">
    <source>
        <dbReference type="Proteomes" id="UP000245634"/>
    </source>
</evidence>
<sequence length="393" mass="41593">MEQNHAKKALPILFLVMFLVMLGFGIIIPVLPFFAKDIGATPTQLGFLMAVYSVMQFLFAPLWGSVSDRIGRKPVMLIGISGLALSFFLFSVADQLWELFAIRILAGILSSANMPTVTAYVADITTPENRGKGMGMVGAAVGLGFVFGPAIGGVFTKFGYNVPFLVAGISSGITFLLVLFVLKESLTPEKRKPSGVKESRWKAFSGNLSIIYIMNFVVSVSMAGLETTFAYFGAERAGLDTVSLGYIFMIMGFAGALVQGGLIGRLIKKFGEGRVIQMGLVISAIGFGLILLTTSFWTAALYLSIFGIGNGFMRPSITALISKRTTAGQGSASGLLSSFDSLGRIVGPIVGGALFAVGTGFPYISGVILSAVALLLYLVFAGRDKTPATARKA</sequence>
<dbReference type="PROSITE" id="PS50850">
    <property type="entry name" value="MFS"/>
    <property type="match status" value="1"/>
</dbReference>
<keyword evidence="5 6" id="KW-0472">Membrane</keyword>
<feature type="transmembrane region" description="Helical" evidence="6">
    <location>
        <begin position="134"/>
        <end position="156"/>
    </location>
</feature>
<dbReference type="PRINTS" id="PR01035">
    <property type="entry name" value="TCRTETA"/>
</dbReference>
<proteinExistence type="predicted"/>
<organism evidence="8 9">
    <name type="scientific">Tumebacillus permanentifrigoris</name>
    <dbReference type="NCBI Taxonomy" id="378543"/>
    <lineage>
        <taxon>Bacteria</taxon>
        <taxon>Bacillati</taxon>
        <taxon>Bacillota</taxon>
        <taxon>Bacilli</taxon>
        <taxon>Bacillales</taxon>
        <taxon>Alicyclobacillaceae</taxon>
        <taxon>Tumebacillus</taxon>
    </lineage>
</organism>
<evidence type="ECO:0000256" key="6">
    <source>
        <dbReference type="SAM" id="Phobius"/>
    </source>
</evidence>
<feature type="domain" description="Major facilitator superfamily (MFS) profile" evidence="7">
    <location>
        <begin position="9"/>
        <end position="385"/>
    </location>
</feature>
<evidence type="ECO:0000256" key="2">
    <source>
        <dbReference type="ARBA" id="ARBA00022448"/>
    </source>
</evidence>
<dbReference type="Pfam" id="PF07690">
    <property type="entry name" value="MFS_1"/>
    <property type="match status" value="1"/>
</dbReference>
<dbReference type="GO" id="GO:0022857">
    <property type="term" value="F:transmembrane transporter activity"/>
    <property type="evidence" value="ECO:0007669"/>
    <property type="project" value="InterPro"/>
</dbReference>
<feature type="transmembrane region" description="Helical" evidence="6">
    <location>
        <begin position="203"/>
        <end position="225"/>
    </location>
</feature>
<comment type="caution">
    <text evidence="8">The sequence shown here is derived from an EMBL/GenBank/DDBJ whole genome shotgun (WGS) entry which is preliminary data.</text>
</comment>
<dbReference type="EMBL" id="QGGL01000011">
    <property type="protein sequence ID" value="PWK11317.1"/>
    <property type="molecule type" value="Genomic_DNA"/>
</dbReference>
<reference evidence="8 9" key="1">
    <citation type="submission" date="2018-05" db="EMBL/GenBank/DDBJ databases">
        <title>Genomic Encyclopedia of Type Strains, Phase IV (KMG-IV): sequencing the most valuable type-strain genomes for metagenomic binning, comparative biology and taxonomic classification.</title>
        <authorList>
            <person name="Goeker M."/>
        </authorList>
    </citation>
    <scope>NUCLEOTIDE SEQUENCE [LARGE SCALE GENOMIC DNA]</scope>
    <source>
        <strain evidence="8 9">DSM 18773</strain>
    </source>
</reference>
<dbReference type="InterPro" id="IPR020846">
    <property type="entry name" value="MFS_dom"/>
</dbReference>
<feature type="transmembrane region" description="Helical" evidence="6">
    <location>
        <begin position="279"/>
        <end position="305"/>
    </location>
</feature>
<dbReference type="PANTHER" id="PTHR23504">
    <property type="entry name" value="MAJOR FACILITATOR SUPERFAMILY DOMAIN-CONTAINING PROTEIN 10"/>
    <property type="match status" value="1"/>
</dbReference>
<dbReference type="SUPFAM" id="SSF103473">
    <property type="entry name" value="MFS general substrate transporter"/>
    <property type="match status" value="1"/>
</dbReference>
<keyword evidence="9" id="KW-1185">Reference proteome</keyword>
<dbReference type="AlphaFoldDB" id="A0A316D847"/>
<keyword evidence="4 6" id="KW-1133">Transmembrane helix</keyword>
<dbReference type="InterPro" id="IPR001958">
    <property type="entry name" value="Tet-R_TetA/multi-R_MdtG-like"/>
</dbReference>
<dbReference type="OrthoDB" id="9793283at2"/>
<evidence type="ECO:0000256" key="5">
    <source>
        <dbReference type="ARBA" id="ARBA00023136"/>
    </source>
</evidence>
<protein>
    <submittedName>
        <fullName evidence="8">Multidrug resistance protein</fullName>
    </submittedName>
</protein>
<feature type="transmembrane region" description="Helical" evidence="6">
    <location>
        <begin position="75"/>
        <end position="93"/>
    </location>
</feature>
<feature type="transmembrane region" description="Helical" evidence="6">
    <location>
        <begin position="162"/>
        <end position="182"/>
    </location>
</feature>
<feature type="transmembrane region" description="Helical" evidence="6">
    <location>
        <begin position="99"/>
        <end position="122"/>
    </location>
</feature>
<dbReference type="PANTHER" id="PTHR23504:SF115">
    <property type="entry name" value="MULTIDRUG RESISTANCE PROTEIN 2"/>
    <property type="match status" value="1"/>
</dbReference>
<feature type="transmembrane region" description="Helical" evidence="6">
    <location>
        <begin position="361"/>
        <end position="382"/>
    </location>
</feature>
<keyword evidence="3 6" id="KW-0812">Transmembrane</keyword>
<comment type="subcellular location">
    <subcellularLocation>
        <location evidence="1">Cell membrane</location>
        <topology evidence="1">Multi-pass membrane protein</topology>
    </subcellularLocation>
</comment>
<dbReference type="RefSeq" id="WP_109689877.1">
    <property type="nucleotide sequence ID" value="NZ_QGGL01000011.1"/>
</dbReference>
<evidence type="ECO:0000259" key="7">
    <source>
        <dbReference type="PROSITE" id="PS50850"/>
    </source>
</evidence>
<evidence type="ECO:0000256" key="4">
    <source>
        <dbReference type="ARBA" id="ARBA00022989"/>
    </source>
</evidence>
<feature type="transmembrane region" description="Helical" evidence="6">
    <location>
        <begin position="45"/>
        <end position="63"/>
    </location>
</feature>
<gene>
    <name evidence="8" type="ORF">C7459_111112</name>
</gene>
<name>A0A316D847_9BACL</name>
<feature type="transmembrane region" description="Helical" evidence="6">
    <location>
        <begin position="245"/>
        <end position="267"/>
    </location>
</feature>
<evidence type="ECO:0000256" key="1">
    <source>
        <dbReference type="ARBA" id="ARBA00004651"/>
    </source>
</evidence>
<evidence type="ECO:0000313" key="8">
    <source>
        <dbReference type="EMBL" id="PWK11317.1"/>
    </source>
</evidence>
<dbReference type="InterPro" id="IPR011701">
    <property type="entry name" value="MFS"/>
</dbReference>
<dbReference type="GO" id="GO:0005886">
    <property type="term" value="C:plasma membrane"/>
    <property type="evidence" value="ECO:0007669"/>
    <property type="project" value="UniProtKB-SubCell"/>
</dbReference>
<accession>A0A316D847</accession>
<dbReference type="Proteomes" id="UP000245634">
    <property type="component" value="Unassembled WGS sequence"/>
</dbReference>
<keyword evidence="2" id="KW-0813">Transport</keyword>
<dbReference type="Gene3D" id="1.20.1250.20">
    <property type="entry name" value="MFS general substrate transporter like domains"/>
    <property type="match status" value="1"/>
</dbReference>